<proteinExistence type="predicted"/>
<evidence type="ECO:0000259" key="1">
    <source>
        <dbReference type="Pfam" id="PF13843"/>
    </source>
</evidence>
<sequence>MIPSDKRRHTEEIDPLIFGERLEVPMHIKKPRLWSPSTRSNFEMAVPSSAQFIECGGSRSSTPCTRSNAEMAVPSPAQYLYCSIFIECGGSRSSTPCTTQLETISPKKNHILTDIEIDDILNFGSEEESESEDEAFLIFMPRTERMFFMNDDAEDEAVISSGTALTAPSTNLPEVSGPVGIPGEMPTGNADILYSTPAGPKRLLFDWKAFPETPIPPRDRREIFREAGGPVLNLPGQFVQSPEAKFLSIWDSAIMGHIVTETNMYAEEEISKRQDTLGTQSQLHRWTLTNVDELYLYFGILLAMGLCLKSNIKEYWHCDGSICDTPNFAKHISYNSFILL</sequence>
<keyword evidence="3" id="KW-1185">Reference proteome</keyword>
<comment type="caution">
    <text evidence="2">The sequence shown here is derived from an EMBL/GenBank/DDBJ whole genome shotgun (WGS) entry which is preliminary data.</text>
</comment>
<dbReference type="InterPro" id="IPR029526">
    <property type="entry name" value="PGBD"/>
</dbReference>
<dbReference type="EMBL" id="CAJQZP010000945">
    <property type="protein sequence ID" value="CAG5001957.1"/>
    <property type="molecule type" value="Genomic_DNA"/>
</dbReference>
<dbReference type="PANTHER" id="PTHR46599:SF3">
    <property type="entry name" value="PIGGYBAC TRANSPOSABLE ELEMENT-DERIVED PROTEIN 4"/>
    <property type="match status" value="1"/>
</dbReference>
<accession>A0A8S3X5A0</accession>
<dbReference type="Proteomes" id="UP000691718">
    <property type="component" value="Unassembled WGS sequence"/>
</dbReference>
<protein>
    <submittedName>
        <fullName evidence="2">(apollo) hypothetical protein</fullName>
    </submittedName>
</protein>
<evidence type="ECO:0000313" key="2">
    <source>
        <dbReference type="EMBL" id="CAG5001957.1"/>
    </source>
</evidence>
<name>A0A8S3X5A0_PARAO</name>
<dbReference type="AlphaFoldDB" id="A0A8S3X5A0"/>
<feature type="domain" description="PiggyBac transposable element-derived protein" evidence="1">
    <location>
        <begin position="242"/>
        <end position="337"/>
    </location>
</feature>
<reference evidence="2" key="1">
    <citation type="submission" date="2021-04" db="EMBL/GenBank/DDBJ databases">
        <authorList>
            <person name="Tunstrom K."/>
        </authorList>
    </citation>
    <scope>NUCLEOTIDE SEQUENCE</scope>
</reference>
<organism evidence="2 3">
    <name type="scientific">Parnassius apollo</name>
    <name type="common">Apollo butterfly</name>
    <name type="synonym">Papilio apollo</name>
    <dbReference type="NCBI Taxonomy" id="110799"/>
    <lineage>
        <taxon>Eukaryota</taxon>
        <taxon>Metazoa</taxon>
        <taxon>Ecdysozoa</taxon>
        <taxon>Arthropoda</taxon>
        <taxon>Hexapoda</taxon>
        <taxon>Insecta</taxon>
        <taxon>Pterygota</taxon>
        <taxon>Neoptera</taxon>
        <taxon>Endopterygota</taxon>
        <taxon>Lepidoptera</taxon>
        <taxon>Glossata</taxon>
        <taxon>Ditrysia</taxon>
        <taxon>Papilionoidea</taxon>
        <taxon>Papilionidae</taxon>
        <taxon>Parnassiinae</taxon>
        <taxon>Parnassini</taxon>
        <taxon>Parnassius</taxon>
        <taxon>Parnassius</taxon>
    </lineage>
</organism>
<gene>
    <name evidence="2" type="ORF">PAPOLLO_LOCUS14017</name>
</gene>
<evidence type="ECO:0000313" key="3">
    <source>
        <dbReference type="Proteomes" id="UP000691718"/>
    </source>
</evidence>
<dbReference type="OrthoDB" id="75807at2759"/>
<dbReference type="Pfam" id="PF13843">
    <property type="entry name" value="DDE_Tnp_1_7"/>
    <property type="match status" value="1"/>
</dbReference>
<dbReference type="PANTHER" id="PTHR46599">
    <property type="entry name" value="PIGGYBAC TRANSPOSABLE ELEMENT-DERIVED PROTEIN 4"/>
    <property type="match status" value="1"/>
</dbReference>